<protein>
    <submittedName>
        <fullName evidence="2">Uncharacterized protein</fullName>
    </submittedName>
</protein>
<feature type="region of interest" description="Disordered" evidence="1">
    <location>
        <begin position="1"/>
        <end position="49"/>
    </location>
</feature>
<reference evidence="2" key="1">
    <citation type="journal article" date="2014" name="Int. J. Syst. Evol. Microbiol.">
        <title>Complete genome sequence of Corynebacterium casei LMG S-19264T (=DSM 44701T), isolated from a smear-ripened cheese.</title>
        <authorList>
            <consortium name="US DOE Joint Genome Institute (JGI-PGF)"/>
            <person name="Walter F."/>
            <person name="Albersmeier A."/>
            <person name="Kalinowski J."/>
            <person name="Ruckert C."/>
        </authorList>
    </citation>
    <scope>NUCLEOTIDE SEQUENCE</scope>
    <source>
        <strain evidence="2">CGMCC 4.7368</strain>
    </source>
</reference>
<gene>
    <name evidence="2" type="ORF">GCM10012289_22580</name>
</gene>
<evidence type="ECO:0000313" key="3">
    <source>
        <dbReference type="Proteomes" id="UP000646523"/>
    </source>
</evidence>
<dbReference type="AlphaFoldDB" id="A0A917YUJ4"/>
<feature type="compositionally biased region" description="Acidic residues" evidence="1">
    <location>
        <begin position="18"/>
        <end position="36"/>
    </location>
</feature>
<name>A0A917YUJ4_9ACTN</name>
<sequence>MTDTESSPQAHSAQEIEPTPDPDLSEAKEEVDDEASEDKPDEAQAEPQEPLLLQNSFQEAVGAAFVGARIGHVNLGEARKNVATRVLHPDVLQEMSDTYVRNDRNGDDKASEIERVLRQKRFVVITGDEGTGRFITSVNAILATQLHPVQILLDPDEIERSLIAKNGQGHLIDLGELEEETVRRLSKVLRDYVARIRSATSGLVIIATSKECRLLDPDDDSVVSIVGPRAESVFRSHLACATSRWYADQYAAYPKFKDALQGATPREATRLASLARKRADEKDCTSEETIEEVLAEFLERANAGVRDLFGSTSTDQSEYDRALVLAASALEGAQPDAVFSATEQLVELLELKKYPGRGSFGPGASRLLASIDAELVDGVVRFRRTDYALPVLDYVWGDQVYLRKHLDPWIISLGDKNGSDHIVSALLHLADSHNAPNLIVDAVTSWAGRYTSRARAVQLLDNAALSTEIGRSIRQSLYQWSVLSLTPEDIQVTVAEVCGGNLGNFFPGVALTRLRHLADRDSLRVKGTVCAALAALGKDDSLREIILKEVVDWTNSTSERQTTGALAFATLAKEHIEERFAFIPLPPADQDLIDILAQGWRATLRNSQTTAGASTLAMAWMEASVQMQASSEVITEIFATACRSSYDIGIIIPLARRWAHSSHEPSVLPREALYEELLARIEGLRPDLWNRSCRNTYEEM</sequence>
<evidence type="ECO:0000313" key="2">
    <source>
        <dbReference type="EMBL" id="GGO67060.1"/>
    </source>
</evidence>
<keyword evidence="3" id="KW-1185">Reference proteome</keyword>
<comment type="caution">
    <text evidence="2">The sequence shown here is derived from an EMBL/GenBank/DDBJ whole genome shotgun (WGS) entry which is preliminary data.</text>
</comment>
<dbReference type="RefSeq" id="WP_189123995.1">
    <property type="nucleotide sequence ID" value="NZ_BMNH01000005.1"/>
</dbReference>
<dbReference type="EMBL" id="BMNH01000005">
    <property type="protein sequence ID" value="GGO67060.1"/>
    <property type="molecule type" value="Genomic_DNA"/>
</dbReference>
<feature type="compositionally biased region" description="Polar residues" evidence="1">
    <location>
        <begin position="1"/>
        <end position="12"/>
    </location>
</feature>
<accession>A0A917YUJ4</accession>
<dbReference type="Proteomes" id="UP000646523">
    <property type="component" value="Unassembled WGS sequence"/>
</dbReference>
<proteinExistence type="predicted"/>
<organism evidence="2 3">
    <name type="scientific">Nonomuraea cavernae</name>
    <dbReference type="NCBI Taxonomy" id="2045107"/>
    <lineage>
        <taxon>Bacteria</taxon>
        <taxon>Bacillati</taxon>
        <taxon>Actinomycetota</taxon>
        <taxon>Actinomycetes</taxon>
        <taxon>Streptosporangiales</taxon>
        <taxon>Streptosporangiaceae</taxon>
        <taxon>Nonomuraea</taxon>
    </lineage>
</organism>
<reference evidence="2" key="2">
    <citation type="submission" date="2020-09" db="EMBL/GenBank/DDBJ databases">
        <authorList>
            <person name="Sun Q."/>
            <person name="Zhou Y."/>
        </authorList>
    </citation>
    <scope>NUCLEOTIDE SEQUENCE</scope>
    <source>
        <strain evidence="2">CGMCC 4.7368</strain>
    </source>
</reference>
<evidence type="ECO:0000256" key="1">
    <source>
        <dbReference type="SAM" id="MobiDB-lite"/>
    </source>
</evidence>